<accession>F8MMZ2</accession>
<feature type="region of interest" description="Disordered" evidence="1">
    <location>
        <begin position="184"/>
        <end position="243"/>
    </location>
</feature>
<gene>
    <name evidence="2" type="ORF">NEUTE1DRAFT_110175</name>
</gene>
<dbReference type="HOGENOM" id="CLU_571189_0_0_1"/>
<evidence type="ECO:0000313" key="2">
    <source>
        <dbReference type="EMBL" id="EGO58016.1"/>
    </source>
</evidence>
<reference evidence="3" key="1">
    <citation type="journal article" date="2011" name="Genetics">
        <title>Massive changes in genome architecture accompany the transition to self-fertility in the filamentous fungus Neurospora tetrasperma.</title>
        <authorList>
            <person name="Ellison C.E."/>
            <person name="Stajich J.E."/>
            <person name="Jacobson D.J."/>
            <person name="Natvig D.O."/>
            <person name="Lapidus A."/>
            <person name="Foster B."/>
            <person name="Aerts A."/>
            <person name="Riley R."/>
            <person name="Lindquist E.A."/>
            <person name="Grigoriev I.V."/>
            <person name="Taylor J.W."/>
        </authorList>
    </citation>
    <scope>NUCLEOTIDE SEQUENCE [LARGE SCALE GENOMIC DNA]</scope>
    <source>
        <strain evidence="3">FGSC 2508 / P0657</strain>
    </source>
</reference>
<dbReference type="KEGG" id="nte:NEUTE1DRAFT110175"/>
<dbReference type="Proteomes" id="UP000008065">
    <property type="component" value="Unassembled WGS sequence"/>
</dbReference>
<dbReference type="EMBL" id="GL891304">
    <property type="protein sequence ID" value="EGO58016.1"/>
    <property type="molecule type" value="Genomic_DNA"/>
</dbReference>
<proteinExistence type="predicted"/>
<evidence type="ECO:0000256" key="1">
    <source>
        <dbReference type="SAM" id="MobiDB-lite"/>
    </source>
</evidence>
<dbReference type="VEuPathDB" id="FungiDB:NEUTE1DRAFT_110175"/>
<evidence type="ECO:0000313" key="3">
    <source>
        <dbReference type="Proteomes" id="UP000008065"/>
    </source>
</evidence>
<dbReference type="RefSeq" id="XP_009851086.1">
    <property type="nucleotide sequence ID" value="XM_009852784.1"/>
</dbReference>
<name>F8MMZ2_NEUT8</name>
<keyword evidence="3" id="KW-1185">Reference proteome</keyword>
<organism evidence="2 3">
    <name type="scientific">Neurospora tetrasperma (strain FGSC 2508 / ATCC MYA-4615 / P0657)</name>
    <dbReference type="NCBI Taxonomy" id="510951"/>
    <lineage>
        <taxon>Eukaryota</taxon>
        <taxon>Fungi</taxon>
        <taxon>Dikarya</taxon>
        <taxon>Ascomycota</taxon>
        <taxon>Pezizomycotina</taxon>
        <taxon>Sordariomycetes</taxon>
        <taxon>Sordariomycetidae</taxon>
        <taxon>Sordariales</taxon>
        <taxon>Sordariaceae</taxon>
        <taxon>Neurospora</taxon>
    </lineage>
</organism>
<feature type="compositionally biased region" description="Basic and acidic residues" evidence="1">
    <location>
        <begin position="207"/>
        <end position="219"/>
    </location>
</feature>
<protein>
    <submittedName>
        <fullName evidence="2">Uncharacterized protein</fullName>
    </submittedName>
</protein>
<dbReference type="GeneID" id="20822495"/>
<sequence>MWNLGSSSSWGRAVSAKLGTWGSREQNRDWRFSVSMDRPSVCPRSDSSAYAWNAWARLISPEGVDNGEDPKSVDIDVAVVDDEGEGDDTALLQVPRSKVTVAKFDANQLPGGLISERRSAMGQKGGNLAPLSDLPTELKRLSQFHHNSPDVIIQQSNPSLWPPNVTLPIGTVLPKTIMEVNVLPPDHGLRKEPTKKISSSPTAAHAVRIEPPSRPKTELEEANSYPVDANGKGCAPKQPRRRRSAFVTDKALEHLSQNDPLAEFDRIHEGIVGIKRYFTLPTVLEPSKKLVSRLNKFNKRRDEDVFKGICLEDWELEQEVDKCNSALQAVRKEIQSALRAVVEEFFLVRGPLPGEPNRNLIVVQESFRVLEDLRATFPEAVAEFGKQAGPADGGGVAAPPNSRAESQQPSRQFHPHHDFRFQPKRARADSEEPQDLDVCVKRRKISEIGSRQKARTNSEESQDNTVCIKRERVRETCW</sequence>
<feature type="region of interest" description="Disordered" evidence="1">
    <location>
        <begin position="385"/>
        <end position="416"/>
    </location>
</feature>
<dbReference type="AlphaFoldDB" id="F8MMZ2"/>
<dbReference type="OrthoDB" id="10679200at2759"/>